<dbReference type="AlphaFoldDB" id="A0A0Q9YCS3"/>
<dbReference type="EC" id="3.6.1.66" evidence="10"/>
<dbReference type="GO" id="GO:0009117">
    <property type="term" value="P:nucleotide metabolic process"/>
    <property type="evidence" value="ECO:0007669"/>
    <property type="project" value="UniProtKB-KW"/>
</dbReference>
<reference evidence="12" key="1">
    <citation type="submission" date="2015-09" db="EMBL/GenBank/DDBJ databases">
        <title>Draft Genome Sequences of Two Novel Amoeba-resistant Intranuclear Bacteria, Candidatus Berkiella cookevillensis and Candidatus Berkiella aquae.</title>
        <authorList>
            <person name="Mehari Y.T."/>
            <person name="Arivett B.A."/>
            <person name="Farone A.L."/>
            <person name="Gunderson J.H."/>
            <person name="Farone M.B."/>
        </authorList>
    </citation>
    <scope>NUCLEOTIDE SEQUENCE [LARGE SCALE GENOMIC DNA]</scope>
    <source>
        <strain evidence="12">CC99</strain>
    </source>
</reference>
<dbReference type="GO" id="GO:0005829">
    <property type="term" value="C:cytosol"/>
    <property type="evidence" value="ECO:0007669"/>
    <property type="project" value="TreeGrafter"/>
</dbReference>
<comment type="caution">
    <text evidence="12">The sequence shown here is derived from an EMBL/GenBank/DDBJ whole genome shotgun (WGS) entry which is preliminary data.</text>
</comment>
<comment type="cofactor">
    <cofactor evidence="10">
        <name>Mg(2+)</name>
        <dbReference type="ChEBI" id="CHEBI:18420"/>
    </cofactor>
    <text evidence="10">Binds 1 Mg(2+) ion per subunit.</text>
</comment>
<evidence type="ECO:0000256" key="4">
    <source>
        <dbReference type="ARBA" id="ARBA00022741"/>
    </source>
</evidence>
<dbReference type="EMBL" id="LKHV02000001">
    <property type="protein sequence ID" value="MCS5707408.1"/>
    <property type="molecule type" value="Genomic_DNA"/>
</dbReference>
<keyword evidence="3 10" id="KW-0479">Metal-binding</keyword>
<accession>A0A0Q9YCS3</accession>
<evidence type="ECO:0000256" key="11">
    <source>
        <dbReference type="RuleBase" id="RU003781"/>
    </source>
</evidence>
<comment type="catalytic activity">
    <reaction evidence="9 10">
        <text>XTP + H2O = XMP + diphosphate + H(+)</text>
        <dbReference type="Rhea" id="RHEA:28610"/>
        <dbReference type="ChEBI" id="CHEBI:15377"/>
        <dbReference type="ChEBI" id="CHEBI:15378"/>
        <dbReference type="ChEBI" id="CHEBI:33019"/>
        <dbReference type="ChEBI" id="CHEBI:57464"/>
        <dbReference type="ChEBI" id="CHEBI:61314"/>
        <dbReference type="EC" id="3.6.1.66"/>
    </reaction>
</comment>
<dbReference type="OrthoDB" id="9807456at2"/>
<comment type="catalytic activity">
    <reaction evidence="8 10">
        <text>dITP + H2O = dIMP + diphosphate + H(+)</text>
        <dbReference type="Rhea" id="RHEA:28342"/>
        <dbReference type="ChEBI" id="CHEBI:15377"/>
        <dbReference type="ChEBI" id="CHEBI:15378"/>
        <dbReference type="ChEBI" id="CHEBI:33019"/>
        <dbReference type="ChEBI" id="CHEBI:61194"/>
        <dbReference type="ChEBI" id="CHEBI:61382"/>
        <dbReference type="EC" id="3.6.1.66"/>
    </reaction>
</comment>
<dbReference type="FunFam" id="3.90.950.10:FF:000001">
    <property type="entry name" value="dITP/XTP pyrophosphatase"/>
    <property type="match status" value="1"/>
</dbReference>
<dbReference type="RefSeq" id="WP_057625307.1">
    <property type="nucleotide sequence ID" value="NZ_LKHV02000001.1"/>
</dbReference>
<protein>
    <recommendedName>
        <fullName evidence="10">dITP/XTP pyrophosphatase</fullName>
        <ecNumber evidence="10">3.6.1.66</ecNumber>
    </recommendedName>
    <alternativeName>
        <fullName evidence="10">Non-canonical purine NTP pyrophosphatase</fullName>
    </alternativeName>
    <alternativeName>
        <fullName evidence="10">Non-standard purine NTP pyrophosphatase</fullName>
    </alternativeName>
    <alternativeName>
        <fullName evidence="10">Nucleoside-triphosphate diphosphatase</fullName>
    </alternativeName>
    <alternativeName>
        <fullName evidence="10">Nucleoside-triphosphate pyrophosphatase</fullName>
        <shortName evidence="10">NTPase</shortName>
    </alternativeName>
</protein>
<feature type="binding site" evidence="10">
    <location>
        <position position="176"/>
    </location>
    <ligand>
        <name>substrate</name>
    </ligand>
</feature>
<evidence type="ECO:0000256" key="10">
    <source>
        <dbReference type="HAMAP-Rule" id="MF_01405"/>
    </source>
</evidence>
<comment type="similarity">
    <text evidence="1 10 11">Belongs to the HAM1 NTPase family.</text>
</comment>
<dbReference type="GO" id="GO:0017111">
    <property type="term" value="F:ribonucleoside triphosphate phosphatase activity"/>
    <property type="evidence" value="ECO:0007669"/>
    <property type="project" value="InterPro"/>
</dbReference>
<dbReference type="GO" id="GO:0009146">
    <property type="term" value="P:purine nucleoside triphosphate catabolic process"/>
    <property type="evidence" value="ECO:0007669"/>
    <property type="project" value="UniProtKB-UniRule"/>
</dbReference>
<feature type="binding site" evidence="10">
    <location>
        <begin position="181"/>
        <end position="182"/>
    </location>
    <ligand>
        <name>substrate</name>
    </ligand>
</feature>
<keyword evidence="4 10" id="KW-0547">Nucleotide-binding</keyword>
<keyword evidence="6 10" id="KW-0460">Magnesium</keyword>
<dbReference type="Proteomes" id="UP000051494">
    <property type="component" value="Unassembled WGS sequence"/>
</dbReference>
<dbReference type="GO" id="GO:0035870">
    <property type="term" value="F:dITP diphosphatase activity"/>
    <property type="evidence" value="ECO:0007669"/>
    <property type="project" value="UniProtKB-UniRule"/>
</dbReference>
<evidence type="ECO:0000256" key="1">
    <source>
        <dbReference type="ARBA" id="ARBA00008023"/>
    </source>
</evidence>
<evidence type="ECO:0000256" key="2">
    <source>
        <dbReference type="ARBA" id="ARBA00011738"/>
    </source>
</evidence>
<evidence type="ECO:0000256" key="3">
    <source>
        <dbReference type="ARBA" id="ARBA00022723"/>
    </source>
</evidence>
<dbReference type="PANTHER" id="PTHR11067">
    <property type="entry name" value="INOSINE TRIPHOSPHATE PYROPHOSPHATASE/HAM1 PROTEIN"/>
    <property type="match status" value="1"/>
</dbReference>
<gene>
    <name evidence="12" type="primary">rdgB</name>
    <name evidence="13" type="ORF">CC99x_000675</name>
    <name evidence="12" type="ORF">CC99x_02208</name>
</gene>
<evidence type="ECO:0000313" key="13">
    <source>
        <dbReference type="EMBL" id="MCS5707408.1"/>
    </source>
</evidence>
<dbReference type="GO" id="GO:0046872">
    <property type="term" value="F:metal ion binding"/>
    <property type="evidence" value="ECO:0007669"/>
    <property type="project" value="UniProtKB-KW"/>
</dbReference>
<evidence type="ECO:0000256" key="6">
    <source>
        <dbReference type="ARBA" id="ARBA00022842"/>
    </source>
</evidence>
<dbReference type="InterPro" id="IPR002637">
    <property type="entry name" value="RdgB/HAM1"/>
</dbReference>
<proteinExistence type="inferred from homology"/>
<comment type="caution">
    <text evidence="10">Lacks conserved residue(s) required for the propagation of feature annotation.</text>
</comment>
<dbReference type="GO" id="GO:0000166">
    <property type="term" value="F:nucleotide binding"/>
    <property type="evidence" value="ECO:0007669"/>
    <property type="project" value="UniProtKB-KW"/>
</dbReference>
<comment type="subunit">
    <text evidence="2 10">Homodimer.</text>
</comment>
<keyword evidence="5 10" id="KW-0378">Hydrolase</keyword>
<dbReference type="Pfam" id="PF01725">
    <property type="entry name" value="Ham1p_like"/>
    <property type="match status" value="1"/>
</dbReference>
<dbReference type="GO" id="GO:0036222">
    <property type="term" value="F:XTP diphosphatase activity"/>
    <property type="evidence" value="ECO:0007669"/>
    <property type="project" value="UniProtKB-UniRule"/>
</dbReference>
<evidence type="ECO:0000256" key="5">
    <source>
        <dbReference type="ARBA" id="ARBA00022801"/>
    </source>
</evidence>
<comment type="catalytic activity">
    <reaction evidence="10">
        <text>ITP + H2O = IMP + diphosphate + H(+)</text>
        <dbReference type="Rhea" id="RHEA:29399"/>
        <dbReference type="ChEBI" id="CHEBI:15377"/>
        <dbReference type="ChEBI" id="CHEBI:15378"/>
        <dbReference type="ChEBI" id="CHEBI:33019"/>
        <dbReference type="ChEBI" id="CHEBI:58053"/>
        <dbReference type="ChEBI" id="CHEBI:61402"/>
        <dbReference type="EC" id="3.6.1.66"/>
    </reaction>
</comment>
<evidence type="ECO:0000313" key="14">
    <source>
        <dbReference type="Proteomes" id="UP000051494"/>
    </source>
</evidence>
<evidence type="ECO:0000256" key="9">
    <source>
        <dbReference type="ARBA" id="ARBA00052017"/>
    </source>
</evidence>
<keyword evidence="7 10" id="KW-0546">Nucleotide metabolism</keyword>
<dbReference type="HAMAP" id="MF_01405">
    <property type="entry name" value="Non_canon_purine_NTPase"/>
    <property type="match status" value="1"/>
</dbReference>
<dbReference type="GO" id="GO:0036220">
    <property type="term" value="F:ITP diphosphatase activity"/>
    <property type="evidence" value="ECO:0007669"/>
    <property type="project" value="UniProtKB-UniRule"/>
</dbReference>
<feature type="active site" description="Proton acceptor" evidence="10">
    <location>
        <position position="68"/>
    </location>
</feature>
<dbReference type="Gene3D" id="3.90.950.10">
    <property type="match status" value="1"/>
</dbReference>
<sequence>MKLVVATENKDKLKEIEGYLYCLPVTLIPQSAFNVPKAREIGLSFVENAIIKARLAAKYSDLPSIADDSGLAVDALGGAPGIYSARYAGNDARAEDNIKKLLSAISTLSGEERRARFYCAIAFVRHYNDPIPIICQAQWEGRLLTKPVGTNGFGYDPIFFIPNLNCTAAELDAKHKNQISHRAKALHEFTEKLKLIYPQIVHAKQGKE</sequence>
<evidence type="ECO:0000256" key="8">
    <source>
        <dbReference type="ARBA" id="ARBA00051875"/>
    </source>
</evidence>
<feature type="binding site" evidence="10">
    <location>
        <begin position="7"/>
        <end position="12"/>
    </location>
    <ligand>
        <name>substrate</name>
    </ligand>
</feature>
<organism evidence="12">
    <name type="scientific">Candidatus Berkiella cookevillensis</name>
    <dbReference type="NCBI Taxonomy" id="437022"/>
    <lineage>
        <taxon>Bacteria</taxon>
        <taxon>Pseudomonadati</taxon>
        <taxon>Pseudomonadota</taxon>
        <taxon>Gammaproteobacteria</taxon>
        <taxon>Candidatus Berkiellales</taxon>
        <taxon>Candidatus Berkiellaceae</taxon>
        <taxon>Candidatus Berkiella</taxon>
    </lineage>
</organism>
<feature type="binding site" evidence="10">
    <location>
        <position position="69"/>
    </location>
    <ligand>
        <name>substrate</name>
    </ligand>
</feature>
<dbReference type="SUPFAM" id="SSF52972">
    <property type="entry name" value="ITPase-like"/>
    <property type="match status" value="1"/>
</dbReference>
<feature type="binding site" evidence="10">
    <location>
        <begin position="153"/>
        <end position="156"/>
    </location>
    <ligand>
        <name>substrate</name>
    </ligand>
</feature>
<name>A0A0Q9YCS3_9GAMM</name>
<dbReference type="PATRIC" id="fig|1590042.3.peg.2262"/>
<dbReference type="PANTHER" id="PTHR11067:SF9">
    <property type="entry name" value="INOSINE TRIPHOSPHATE PYROPHOSPHATASE"/>
    <property type="match status" value="1"/>
</dbReference>
<dbReference type="InterPro" id="IPR020922">
    <property type="entry name" value="dITP/XTP_pyrophosphatase"/>
</dbReference>
<dbReference type="NCBIfam" id="TIGR00042">
    <property type="entry name" value="RdgB/HAM1 family non-canonical purine NTP pyrophosphatase"/>
    <property type="match status" value="1"/>
</dbReference>
<keyword evidence="14" id="KW-1185">Reference proteome</keyword>
<evidence type="ECO:0000313" key="12">
    <source>
        <dbReference type="EMBL" id="KRG17609.1"/>
    </source>
</evidence>
<reference evidence="13" key="3">
    <citation type="submission" date="2021-06" db="EMBL/GenBank/DDBJ databases">
        <title>Genomic Description and Analysis of Intracellular Bacteria, Candidatus Berkiella cookevillensis and Candidatus Berkiella aquae.</title>
        <authorList>
            <person name="Kidane D.T."/>
            <person name="Mehari Y.T."/>
            <person name="Rice F.C."/>
            <person name="Arivett B.A."/>
            <person name="Farone A.L."/>
            <person name="Berk S.G."/>
            <person name="Farone M.B."/>
        </authorList>
    </citation>
    <scope>NUCLEOTIDE SEQUENCE</scope>
    <source>
        <strain evidence="13">CC99</strain>
    </source>
</reference>
<feature type="binding site" evidence="10">
    <location>
        <position position="68"/>
    </location>
    <ligand>
        <name>Mg(2+)</name>
        <dbReference type="ChEBI" id="CHEBI:18420"/>
    </ligand>
</feature>
<dbReference type="InterPro" id="IPR029001">
    <property type="entry name" value="ITPase-like_fam"/>
</dbReference>
<evidence type="ECO:0000256" key="7">
    <source>
        <dbReference type="ARBA" id="ARBA00023080"/>
    </source>
</evidence>
<dbReference type="CDD" id="cd00515">
    <property type="entry name" value="HAM1"/>
    <property type="match status" value="1"/>
</dbReference>
<dbReference type="EMBL" id="LKHV01000014">
    <property type="protein sequence ID" value="KRG17609.1"/>
    <property type="molecule type" value="Genomic_DNA"/>
</dbReference>
<comment type="function">
    <text evidence="10">Pyrophosphatase that catalyzes the hydrolysis of nucleoside triphosphates to their monophosphate derivatives, with a high preference for the non-canonical purine nucleotides XTP (xanthosine triphosphate), dITP (deoxyinosine triphosphate) and ITP. Seems to function as a house-cleaning enzyme that removes non-canonical purine nucleotides from the nucleotide pool, thus preventing their incorporation into DNA/RNA and avoiding chromosomal lesions.</text>
</comment>
<dbReference type="STRING" id="437022.CC99x_02208"/>
<reference evidence="13" key="2">
    <citation type="journal article" date="2016" name="Genome Announc.">
        <title>Draft Genome Sequences of Two Novel Amoeba-Resistant Intranuclear Bacteria, 'Candidatus Berkiella cookevillensis' and 'Candidatus Berkiella aquae'.</title>
        <authorList>
            <person name="Mehari Y.T."/>
            <person name="Arivett B.A."/>
            <person name="Farone A.L."/>
            <person name="Gunderson J.H."/>
            <person name="Farone M.B."/>
        </authorList>
    </citation>
    <scope>NUCLEOTIDE SEQUENCE</scope>
    <source>
        <strain evidence="13">CC99</strain>
    </source>
</reference>